<keyword evidence="4 6" id="KW-0998">Cell outer membrane</keyword>
<protein>
    <recommendedName>
        <fullName evidence="6">LPS-assembly lipoprotein LptE</fullName>
    </recommendedName>
</protein>
<dbReference type="PANTHER" id="PTHR38098:SF1">
    <property type="entry name" value="LPS-ASSEMBLY LIPOPROTEIN LPTE"/>
    <property type="match status" value="1"/>
</dbReference>
<dbReference type="HAMAP" id="MF_01186">
    <property type="entry name" value="LPS_assembly_LptE"/>
    <property type="match status" value="1"/>
</dbReference>
<evidence type="ECO:0000256" key="2">
    <source>
        <dbReference type="ARBA" id="ARBA00023136"/>
    </source>
</evidence>
<keyword evidence="5 6" id="KW-0449">Lipoprotein</keyword>
<reference evidence="7 8" key="1">
    <citation type="journal article" date="2014" name="Int. J. Syst. Evol. Microbiol.">
        <title>Complete genome sequence of Corynebacterium casei LMG S-19264T (=DSM 44701T), isolated from a smear-ripened cheese.</title>
        <authorList>
            <consortium name="US DOE Joint Genome Institute (JGI-PGF)"/>
            <person name="Walter F."/>
            <person name="Albersmeier A."/>
            <person name="Kalinowski J."/>
            <person name="Ruckert C."/>
        </authorList>
    </citation>
    <scope>NUCLEOTIDE SEQUENCE [LARGE SCALE GENOMIC DNA]</scope>
    <source>
        <strain evidence="7 8">CGMCC 1.7286</strain>
    </source>
</reference>
<organism evidence="7 8">
    <name type="scientific">Marinobacterium nitratireducens</name>
    <dbReference type="NCBI Taxonomy" id="518897"/>
    <lineage>
        <taxon>Bacteria</taxon>
        <taxon>Pseudomonadati</taxon>
        <taxon>Pseudomonadota</taxon>
        <taxon>Gammaproteobacteria</taxon>
        <taxon>Oceanospirillales</taxon>
        <taxon>Oceanospirillaceae</taxon>
        <taxon>Marinobacterium</taxon>
    </lineage>
</organism>
<dbReference type="InterPro" id="IPR007485">
    <property type="entry name" value="LPS_assembly_LptE"/>
</dbReference>
<evidence type="ECO:0000256" key="1">
    <source>
        <dbReference type="ARBA" id="ARBA00022729"/>
    </source>
</evidence>
<dbReference type="EMBL" id="BMLT01000002">
    <property type="protein sequence ID" value="GGO78680.1"/>
    <property type="molecule type" value="Genomic_DNA"/>
</dbReference>
<sequence>MRLKLKYLILALASLAVAGCGFHLRGNVDVPESMRELELVMPAGRSTLRTELTRTLRANGIELVAAAPQQLEILEEKQGRRTASLDEEIKVDEYELRTEVHFQVIQGEKLLVPPSVARTERVYSYDSGAITAENEQADLLRREMQQDIARQILRRYVAAAGKSSAGQ</sequence>
<dbReference type="GO" id="GO:0043165">
    <property type="term" value="P:Gram-negative-bacterium-type cell outer membrane assembly"/>
    <property type="evidence" value="ECO:0007669"/>
    <property type="project" value="UniProtKB-UniRule"/>
</dbReference>
<dbReference type="PANTHER" id="PTHR38098">
    <property type="entry name" value="LPS-ASSEMBLY LIPOPROTEIN LPTE"/>
    <property type="match status" value="1"/>
</dbReference>
<accession>A0A917Z994</accession>
<evidence type="ECO:0000256" key="6">
    <source>
        <dbReference type="HAMAP-Rule" id="MF_01186"/>
    </source>
</evidence>
<evidence type="ECO:0000313" key="8">
    <source>
        <dbReference type="Proteomes" id="UP000599578"/>
    </source>
</evidence>
<proteinExistence type="inferred from homology"/>
<name>A0A917Z994_9GAMM</name>
<dbReference type="Pfam" id="PF04390">
    <property type="entry name" value="LptE"/>
    <property type="match status" value="1"/>
</dbReference>
<dbReference type="GO" id="GO:0015920">
    <property type="term" value="P:lipopolysaccharide transport"/>
    <property type="evidence" value="ECO:0007669"/>
    <property type="project" value="TreeGrafter"/>
</dbReference>
<dbReference type="Proteomes" id="UP000599578">
    <property type="component" value="Unassembled WGS sequence"/>
</dbReference>
<comment type="function">
    <text evidence="6">Together with LptD, is involved in the assembly of lipopolysaccharide (LPS) at the surface of the outer membrane. Required for the proper assembly of LptD. Binds LPS and may serve as the LPS recognition site at the outer membrane.</text>
</comment>
<keyword evidence="1 6" id="KW-0732">Signal</keyword>
<dbReference type="GO" id="GO:0001530">
    <property type="term" value="F:lipopolysaccharide binding"/>
    <property type="evidence" value="ECO:0007669"/>
    <property type="project" value="TreeGrafter"/>
</dbReference>
<evidence type="ECO:0000256" key="4">
    <source>
        <dbReference type="ARBA" id="ARBA00023237"/>
    </source>
</evidence>
<comment type="subunit">
    <text evidence="6">Component of the lipopolysaccharide transport and assembly complex. Interacts with LptD.</text>
</comment>
<dbReference type="GO" id="GO:1990351">
    <property type="term" value="C:transporter complex"/>
    <property type="evidence" value="ECO:0007669"/>
    <property type="project" value="TreeGrafter"/>
</dbReference>
<comment type="similarity">
    <text evidence="6">Belongs to the LptE lipoprotein family.</text>
</comment>
<comment type="subcellular location">
    <subcellularLocation>
        <location evidence="6">Cell outer membrane</location>
        <topology evidence="6">Lipid-anchor</topology>
    </subcellularLocation>
</comment>
<dbReference type="RefSeq" id="WP_188859238.1">
    <property type="nucleotide sequence ID" value="NZ_BMLT01000002.1"/>
</dbReference>
<dbReference type="GO" id="GO:0009279">
    <property type="term" value="C:cell outer membrane"/>
    <property type="evidence" value="ECO:0007669"/>
    <property type="project" value="UniProtKB-SubCell"/>
</dbReference>
<gene>
    <name evidence="7" type="primary">rlpB</name>
    <name evidence="6" type="synonym">lptE</name>
    <name evidence="7" type="ORF">GCM10011348_11200</name>
</gene>
<evidence type="ECO:0000256" key="3">
    <source>
        <dbReference type="ARBA" id="ARBA00023139"/>
    </source>
</evidence>
<dbReference type="AlphaFoldDB" id="A0A917Z994"/>
<dbReference type="Gene3D" id="3.30.160.150">
    <property type="entry name" value="Lipoprotein like domain"/>
    <property type="match status" value="1"/>
</dbReference>
<keyword evidence="8" id="KW-1185">Reference proteome</keyword>
<evidence type="ECO:0000313" key="7">
    <source>
        <dbReference type="EMBL" id="GGO78680.1"/>
    </source>
</evidence>
<keyword evidence="2 6" id="KW-0472">Membrane</keyword>
<comment type="caution">
    <text evidence="7">The sequence shown here is derived from an EMBL/GenBank/DDBJ whole genome shotgun (WGS) entry which is preliminary data.</text>
</comment>
<keyword evidence="3 6" id="KW-0564">Palmitate</keyword>
<dbReference type="PROSITE" id="PS51257">
    <property type="entry name" value="PROKAR_LIPOPROTEIN"/>
    <property type="match status" value="1"/>
</dbReference>
<evidence type="ECO:0000256" key="5">
    <source>
        <dbReference type="ARBA" id="ARBA00023288"/>
    </source>
</evidence>